<gene>
    <name evidence="1" type="ordered locus">bpr_II286</name>
</gene>
<accession>E0S491</accession>
<protein>
    <submittedName>
        <fullName evidence="1">Uncharacterized protein</fullName>
    </submittedName>
</protein>
<geneLocation type="plasmid" evidence="1 2">
    <name>pCY360</name>
</geneLocation>
<organism evidence="1 2">
    <name type="scientific">Butyrivibrio proteoclasticus (strain ATCC 51982 / DSM 14932 / B316)</name>
    <name type="common">Clostridium proteoclasticum</name>
    <dbReference type="NCBI Taxonomy" id="515622"/>
    <lineage>
        <taxon>Bacteria</taxon>
        <taxon>Bacillati</taxon>
        <taxon>Bacillota</taxon>
        <taxon>Clostridia</taxon>
        <taxon>Lachnospirales</taxon>
        <taxon>Lachnospiraceae</taxon>
        <taxon>Butyrivibrio</taxon>
    </lineage>
</organism>
<dbReference type="AlphaFoldDB" id="E0S491"/>
<keyword evidence="2" id="KW-1185">Reference proteome</keyword>
<dbReference type="Proteomes" id="UP000001299">
    <property type="component" value="Plasmid pCY360"/>
</dbReference>
<dbReference type="KEGG" id="bpb:bpr_II286"/>
<dbReference type="EMBL" id="CP001812">
    <property type="protein sequence ID" value="ADL36223.1"/>
    <property type="molecule type" value="Genomic_DNA"/>
</dbReference>
<proteinExistence type="predicted"/>
<reference evidence="1 2" key="1">
    <citation type="journal article" date="2010" name="PLoS ONE">
        <title>The glycobiome of the rumen bacterium Butyrivibrio proteoclasticus B316(T) highlights adaptation to a polysaccharide-rich environment.</title>
        <authorList>
            <person name="Kelly W.J."/>
            <person name="Leahy S.C."/>
            <person name="Altermann E."/>
            <person name="Yeoman C.J."/>
            <person name="Dunne J.C."/>
            <person name="Kong Z."/>
            <person name="Pacheco D.M."/>
            <person name="Li D."/>
            <person name="Noel S.J."/>
            <person name="Moon C.D."/>
            <person name="Cookson A.L."/>
            <person name="Attwood G.T."/>
        </authorList>
    </citation>
    <scope>NUCLEOTIDE SEQUENCE [LARGE SCALE GENOMIC DNA]</scope>
    <source>
        <strain evidence="2">ATCC 51982 / DSM 14932 / B316</strain>
        <plasmid evidence="2">Plasmid pCY360</plasmid>
    </source>
</reference>
<evidence type="ECO:0000313" key="1">
    <source>
        <dbReference type="EMBL" id="ADL36223.1"/>
    </source>
</evidence>
<dbReference type="RefSeq" id="WP_013282872.1">
    <property type="nucleotide sequence ID" value="NC_014389.1"/>
</dbReference>
<sequence>MIEINYIVLENMLCDMAGSEELANFQKSLTYYIRTDKKLSKVLYPTGYGKGWQNTSSEDPDAVREQLGRDIDNAFTNLTILKKVYKQKKNARLFDGVIGCSRKECSEEEWVSFREAKAEVLDQVISYLMVSTYAAEA</sequence>
<keyword evidence="1" id="KW-0614">Plasmid</keyword>
<evidence type="ECO:0000313" key="2">
    <source>
        <dbReference type="Proteomes" id="UP000001299"/>
    </source>
</evidence>
<dbReference type="HOGENOM" id="CLU_1861475_0_0_9"/>
<name>E0S491_BUTPB</name>